<evidence type="ECO:0000313" key="1">
    <source>
        <dbReference type="EMBL" id="CAA9275895.1"/>
    </source>
</evidence>
<accession>A0A6J4JBK2</accession>
<feature type="non-terminal residue" evidence="1">
    <location>
        <position position="1"/>
    </location>
</feature>
<proteinExistence type="predicted"/>
<feature type="non-terminal residue" evidence="1">
    <location>
        <position position="25"/>
    </location>
</feature>
<gene>
    <name evidence="1" type="ORF">AVDCRST_MAG77-3439</name>
</gene>
<reference evidence="1" key="1">
    <citation type="submission" date="2020-02" db="EMBL/GenBank/DDBJ databases">
        <authorList>
            <person name="Meier V. D."/>
        </authorList>
    </citation>
    <scope>NUCLEOTIDE SEQUENCE</scope>
    <source>
        <strain evidence="1">AVDCRST_MAG77</strain>
    </source>
</reference>
<protein>
    <submittedName>
        <fullName evidence="1">Uncharacterized protein</fullName>
    </submittedName>
</protein>
<dbReference type="AlphaFoldDB" id="A0A6J4JBK2"/>
<dbReference type="EMBL" id="CADCTC010000190">
    <property type="protein sequence ID" value="CAA9275895.1"/>
    <property type="molecule type" value="Genomic_DNA"/>
</dbReference>
<name>A0A6J4JBK2_9CHLR</name>
<sequence>CLRLLRWRRGTSWRRSGRRSTRRSA</sequence>
<organism evidence="1">
    <name type="scientific">uncultured Chloroflexota bacterium</name>
    <dbReference type="NCBI Taxonomy" id="166587"/>
    <lineage>
        <taxon>Bacteria</taxon>
        <taxon>Bacillati</taxon>
        <taxon>Chloroflexota</taxon>
        <taxon>environmental samples</taxon>
    </lineage>
</organism>